<dbReference type="RefSeq" id="WP_079602447.1">
    <property type="nucleotide sequence ID" value="NZ_LT670817.1"/>
</dbReference>
<dbReference type="AlphaFoldDB" id="A0A1M5PPM1"/>
<reference evidence="1 2" key="1">
    <citation type="submission" date="2016-11" db="EMBL/GenBank/DDBJ databases">
        <authorList>
            <person name="Jaros S."/>
            <person name="Januszkiewicz K."/>
            <person name="Wedrychowicz H."/>
        </authorList>
    </citation>
    <scope>NUCLEOTIDE SEQUENCE [LARGE SCALE GENOMIC DNA]</scope>
    <source>
        <strain evidence="1 2">GAS138</strain>
    </source>
</reference>
<name>A0A1M5PPM1_9BRAD</name>
<organism evidence="1 2">
    <name type="scientific">Bradyrhizobium erythrophlei</name>
    <dbReference type="NCBI Taxonomy" id="1437360"/>
    <lineage>
        <taxon>Bacteria</taxon>
        <taxon>Pseudomonadati</taxon>
        <taxon>Pseudomonadota</taxon>
        <taxon>Alphaproteobacteria</taxon>
        <taxon>Hyphomicrobiales</taxon>
        <taxon>Nitrobacteraceae</taxon>
        <taxon>Bradyrhizobium</taxon>
    </lineage>
</organism>
<protein>
    <submittedName>
        <fullName evidence="1">Uncharacterized protein</fullName>
    </submittedName>
</protein>
<evidence type="ECO:0000313" key="1">
    <source>
        <dbReference type="EMBL" id="SHH03651.1"/>
    </source>
</evidence>
<dbReference type="OrthoDB" id="9843900at2"/>
<sequence length="115" mass="13150">MERTVLEVAPGALSDYYDWLKASSEGDLLVYWQGDLQFDRQVVIPDNDVLRGNDRLRIATLNVLADRIREDAAEGNLHLTQKRIATNVFEYRATRRRIDYGSAKPKISNDDLILA</sequence>
<gene>
    <name evidence="1" type="ORF">SAMN05443248_3455</name>
</gene>
<accession>A0A1M5PPM1</accession>
<dbReference type="Proteomes" id="UP000189796">
    <property type="component" value="Chromosome I"/>
</dbReference>
<dbReference type="EMBL" id="LT670817">
    <property type="protein sequence ID" value="SHH03651.1"/>
    <property type="molecule type" value="Genomic_DNA"/>
</dbReference>
<proteinExistence type="predicted"/>
<evidence type="ECO:0000313" key="2">
    <source>
        <dbReference type="Proteomes" id="UP000189796"/>
    </source>
</evidence>